<dbReference type="RefSeq" id="WP_013553446.1">
    <property type="nucleotide sequence ID" value="NC_014935.1"/>
</dbReference>
<dbReference type="AlphaFoldDB" id="E6X0N0"/>
<gene>
    <name evidence="1" type="ordered locus">Nitsa_0480</name>
</gene>
<name>E6X0N0_NITSE</name>
<dbReference type="eggNOG" id="ENOG5031AQZ">
    <property type="taxonomic scope" value="Bacteria"/>
</dbReference>
<sequence>MADKFNEIATLPLSSAEKGKIEVAVIEEPYGAGSEPVASIGIFLDGSNEEPDWKVHIPKENIDGVIEALKKAKEAL</sequence>
<evidence type="ECO:0000313" key="1">
    <source>
        <dbReference type="EMBL" id="ADV45750.1"/>
    </source>
</evidence>
<protein>
    <submittedName>
        <fullName evidence="1">Uncharacterized protein</fullName>
    </submittedName>
</protein>
<keyword evidence="2" id="KW-1185">Reference proteome</keyword>
<dbReference type="EMBL" id="CP002452">
    <property type="protein sequence ID" value="ADV45750.1"/>
    <property type="molecule type" value="Genomic_DNA"/>
</dbReference>
<reference evidence="1 2" key="1">
    <citation type="journal article" date="2011" name="Stand. Genomic Sci.">
        <title>Complete genome sequence of Nitratifractor salsuginis type strain (E9I37-1).</title>
        <authorList>
            <person name="Anderson I."/>
            <person name="Sikorski J."/>
            <person name="Zeytun A."/>
            <person name="Nolan M."/>
            <person name="Lapidus A."/>
            <person name="Lucas S."/>
            <person name="Hammon N."/>
            <person name="Deshpande S."/>
            <person name="Cheng J.F."/>
            <person name="Tapia R."/>
            <person name="Han C."/>
            <person name="Goodwin L."/>
            <person name="Pitluck S."/>
            <person name="Liolios K."/>
            <person name="Pagani I."/>
            <person name="Ivanova N."/>
            <person name="Huntemann M."/>
            <person name="Mavromatis K."/>
            <person name="Ovchinikova G."/>
            <person name="Pati A."/>
            <person name="Chen A."/>
            <person name="Palaniappan K."/>
            <person name="Land M."/>
            <person name="Hauser L."/>
            <person name="Brambilla E.M."/>
            <person name="Ngatchou-Djao O.D."/>
            <person name="Rohde M."/>
            <person name="Tindall B.J."/>
            <person name="Goker M."/>
            <person name="Detter J.C."/>
            <person name="Woyke T."/>
            <person name="Bristow J."/>
            <person name="Eisen J.A."/>
            <person name="Markowitz V."/>
            <person name="Hugenholtz P."/>
            <person name="Klenk H.P."/>
            <person name="Kyrpides N.C."/>
        </authorList>
    </citation>
    <scope>NUCLEOTIDE SEQUENCE [LARGE SCALE GENOMIC DNA]</scope>
    <source>
        <strain evidence="2">DSM 16511 / JCM 12458 / E9I37-1</strain>
    </source>
</reference>
<dbReference type="HOGENOM" id="CLU_182233_0_0_7"/>
<dbReference type="Proteomes" id="UP000008633">
    <property type="component" value="Chromosome"/>
</dbReference>
<dbReference type="KEGG" id="nsa:Nitsa_0480"/>
<dbReference type="OrthoDB" id="5373155at2"/>
<proteinExistence type="predicted"/>
<accession>E6X0N0</accession>
<reference evidence="2" key="2">
    <citation type="submission" date="2011-01" db="EMBL/GenBank/DDBJ databases">
        <title>The complete genome of Nitratifractor salsuginis DSM 16511.</title>
        <authorList>
            <consortium name="US DOE Joint Genome Institute (JGI-PGF)"/>
            <person name="Lucas S."/>
            <person name="Copeland A."/>
            <person name="Lapidus A."/>
            <person name="Bruce D."/>
            <person name="Goodwin L."/>
            <person name="Pitluck S."/>
            <person name="Kyrpides N."/>
            <person name="Mavromatis K."/>
            <person name="Ivanova N."/>
            <person name="Mikhailova N."/>
            <person name="Zeytun A."/>
            <person name="Detter J.C."/>
            <person name="Tapia R."/>
            <person name="Han C."/>
            <person name="Land M."/>
            <person name="Hauser L."/>
            <person name="Markowitz V."/>
            <person name="Cheng J.-F."/>
            <person name="Hugenholtz P."/>
            <person name="Woyke T."/>
            <person name="Wu D."/>
            <person name="Tindall B."/>
            <person name="Schuetze A."/>
            <person name="Brambilla E."/>
            <person name="Klenk H.-P."/>
            <person name="Eisen J.A."/>
        </authorList>
    </citation>
    <scope>NUCLEOTIDE SEQUENCE [LARGE SCALE GENOMIC DNA]</scope>
    <source>
        <strain evidence="2">DSM 16511 / JCM 12458 / E9I37-1</strain>
    </source>
</reference>
<organism evidence="1 2">
    <name type="scientific">Nitratifractor salsuginis (strain DSM 16511 / JCM 12458 / E9I37-1)</name>
    <dbReference type="NCBI Taxonomy" id="749222"/>
    <lineage>
        <taxon>Bacteria</taxon>
        <taxon>Pseudomonadati</taxon>
        <taxon>Campylobacterota</taxon>
        <taxon>Epsilonproteobacteria</taxon>
        <taxon>Campylobacterales</taxon>
        <taxon>Sulfurovaceae</taxon>
        <taxon>Nitratifractor</taxon>
    </lineage>
</organism>
<evidence type="ECO:0000313" key="2">
    <source>
        <dbReference type="Proteomes" id="UP000008633"/>
    </source>
</evidence>